<organism evidence="2 3">
    <name type="scientific">Hathewaya limosa</name>
    <name type="common">Clostridium limosum</name>
    <dbReference type="NCBI Taxonomy" id="1536"/>
    <lineage>
        <taxon>Bacteria</taxon>
        <taxon>Bacillati</taxon>
        <taxon>Bacillota</taxon>
        <taxon>Clostridia</taxon>
        <taxon>Eubacteriales</taxon>
        <taxon>Clostridiaceae</taxon>
        <taxon>Hathewaya</taxon>
    </lineage>
</organism>
<keyword evidence="3" id="KW-1185">Reference proteome</keyword>
<keyword evidence="1" id="KW-0175">Coiled coil</keyword>
<feature type="coiled-coil region" evidence="1">
    <location>
        <begin position="180"/>
        <end position="231"/>
    </location>
</feature>
<protein>
    <submittedName>
        <fullName evidence="2">Cell division protein FtsB</fullName>
    </submittedName>
</protein>
<keyword evidence="2" id="KW-0132">Cell division</keyword>
<reference evidence="2 3" key="1">
    <citation type="submission" date="2023-07" db="EMBL/GenBank/DDBJ databases">
        <title>Genomic Encyclopedia of Type Strains, Phase IV (KMG-IV): sequencing the most valuable type-strain genomes for metagenomic binning, comparative biology and taxonomic classification.</title>
        <authorList>
            <person name="Goeker M."/>
        </authorList>
    </citation>
    <scope>NUCLEOTIDE SEQUENCE [LARGE SCALE GENOMIC DNA]</scope>
    <source>
        <strain evidence="2 3">DSM 1400</strain>
    </source>
</reference>
<proteinExistence type="predicted"/>
<accession>A0ABU0JRU1</accession>
<evidence type="ECO:0000313" key="2">
    <source>
        <dbReference type="EMBL" id="MDQ0478632.1"/>
    </source>
</evidence>
<dbReference type="Proteomes" id="UP001224418">
    <property type="component" value="Unassembled WGS sequence"/>
</dbReference>
<gene>
    <name evidence="2" type="ORF">QOZ93_000341</name>
</gene>
<keyword evidence="2" id="KW-0131">Cell cycle</keyword>
<comment type="caution">
    <text evidence="2">The sequence shown here is derived from an EMBL/GenBank/DDBJ whole genome shotgun (WGS) entry which is preliminary data.</text>
</comment>
<sequence length="287" mass="32373">MNKKNVKVTGGILAGITMFTGIGVTPVWAQGNSDTIYNNGFKAMQKAKNECTQEYINKARLAIKEMTNHEELQFAVGEFSKQVDVAQQKLFQKFYNILYTQEKGKITLKKSLTQEEVNKARGLVKSFATYEGNKAYISSWSSAVDNFQQKIYNDSAAKVIQEINNLPSPCYTELKDEEVVNKATENFNALSKEVQALVTNYSKLKQSQDVIKAYKEAKNSVENDFEVAEKVFNEIKSLPSKENIKISDKDDISKARKDYDKLTNAQKSLVGDITKLIDLEESVNNLK</sequence>
<evidence type="ECO:0000313" key="3">
    <source>
        <dbReference type="Proteomes" id="UP001224418"/>
    </source>
</evidence>
<name>A0ABU0JRU1_HATLI</name>
<dbReference type="RefSeq" id="WP_307354874.1">
    <property type="nucleotide sequence ID" value="NZ_BAAACJ010000008.1"/>
</dbReference>
<evidence type="ECO:0000256" key="1">
    <source>
        <dbReference type="SAM" id="Coils"/>
    </source>
</evidence>
<dbReference type="GO" id="GO:0051301">
    <property type="term" value="P:cell division"/>
    <property type="evidence" value="ECO:0007669"/>
    <property type="project" value="UniProtKB-KW"/>
</dbReference>
<dbReference type="EMBL" id="JAUSWN010000002">
    <property type="protein sequence ID" value="MDQ0478632.1"/>
    <property type="molecule type" value="Genomic_DNA"/>
</dbReference>